<dbReference type="EMBL" id="VJMH01005102">
    <property type="protein sequence ID" value="KAF0701112.1"/>
    <property type="molecule type" value="Genomic_DNA"/>
</dbReference>
<dbReference type="Proteomes" id="UP000332933">
    <property type="component" value="Unassembled WGS sequence"/>
</dbReference>
<dbReference type="GO" id="GO:0044773">
    <property type="term" value="P:mitotic DNA damage checkpoint signaling"/>
    <property type="evidence" value="ECO:0007669"/>
    <property type="project" value="TreeGrafter"/>
</dbReference>
<dbReference type="GO" id="GO:0004674">
    <property type="term" value="F:protein serine/threonine kinase activity"/>
    <property type="evidence" value="ECO:0007669"/>
    <property type="project" value="TreeGrafter"/>
</dbReference>
<dbReference type="Pfam" id="PF00069">
    <property type="entry name" value="Pkinase"/>
    <property type="match status" value="1"/>
</dbReference>
<dbReference type="InterPro" id="IPR011009">
    <property type="entry name" value="Kinase-like_dom_sf"/>
</dbReference>
<dbReference type="EMBL" id="CAADRA010005123">
    <property type="protein sequence ID" value="VFT85295.1"/>
    <property type="molecule type" value="Genomic_DNA"/>
</dbReference>
<dbReference type="PROSITE" id="PS00108">
    <property type="entry name" value="PROTEIN_KINASE_ST"/>
    <property type="match status" value="1"/>
</dbReference>
<proteinExistence type="predicted"/>
<reference evidence="3 4" key="1">
    <citation type="submission" date="2019-03" db="EMBL/GenBank/DDBJ databases">
        <authorList>
            <person name="Gaulin E."/>
            <person name="Dumas B."/>
        </authorList>
    </citation>
    <scope>NUCLEOTIDE SEQUENCE [LARGE SCALE GENOMIC DNA]</scope>
    <source>
        <strain evidence="3">CBS 568.67</strain>
    </source>
</reference>
<keyword evidence="4" id="KW-1185">Reference proteome</keyword>
<protein>
    <submittedName>
        <fullName evidence="3">Aste57867_8409 protein</fullName>
    </submittedName>
</protein>
<evidence type="ECO:0000313" key="2">
    <source>
        <dbReference type="EMBL" id="KAF0701112.1"/>
    </source>
</evidence>
<organism evidence="3 4">
    <name type="scientific">Aphanomyces stellatus</name>
    <dbReference type="NCBI Taxonomy" id="120398"/>
    <lineage>
        <taxon>Eukaryota</taxon>
        <taxon>Sar</taxon>
        <taxon>Stramenopiles</taxon>
        <taxon>Oomycota</taxon>
        <taxon>Saprolegniomycetes</taxon>
        <taxon>Saprolegniales</taxon>
        <taxon>Verrucalvaceae</taxon>
        <taxon>Aphanomyces</taxon>
    </lineage>
</organism>
<evidence type="ECO:0000313" key="4">
    <source>
        <dbReference type="Proteomes" id="UP000332933"/>
    </source>
</evidence>
<dbReference type="SMART" id="SM00220">
    <property type="entry name" value="S_TKc"/>
    <property type="match status" value="1"/>
</dbReference>
<gene>
    <name evidence="3" type="primary">Aste57867_8409</name>
    <name evidence="2" type="ORF">As57867_008377</name>
    <name evidence="3" type="ORF">ASTE57867_8409</name>
</gene>
<dbReference type="PROSITE" id="PS50011">
    <property type="entry name" value="PROTEIN_KINASE_DOM"/>
    <property type="match status" value="1"/>
</dbReference>
<reference evidence="2" key="2">
    <citation type="submission" date="2019-06" db="EMBL/GenBank/DDBJ databases">
        <title>Genomics analysis of Aphanomyces spp. identifies a new class of oomycete effector associated with host adaptation.</title>
        <authorList>
            <person name="Gaulin E."/>
        </authorList>
    </citation>
    <scope>NUCLEOTIDE SEQUENCE</scope>
    <source>
        <strain evidence="2">CBS 578.67</strain>
    </source>
</reference>
<dbReference type="OrthoDB" id="568369at2759"/>
<dbReference type="InterPro" id="IPR008271">
    <property type="entry name" value="Ser/Thr_kinase_AS"/>
</dbReference>
<evidence type="ECO:0000313" key="3">
    <source>
        <dbReference type="EMBL" id="VFT85295.1"/>
    </source>
</evidence>
<dbReference type="PANTHER" id="PTHR44167:SF30">
    <property type="entry name" value="PHOSPHORYLASE KINASE"/>
    <property type="match status" value="1"/>
</dbReference>
<dbReference type="PANTHER" id="PTHR44167">
    <property type="entry name" value="OVARIAN-SPECIFIC SERINE/THREONINE-PROTEIN KINASE LOK-RELATED"/>
    <property type="match status" value="1"/>
</dbReference>
<dbReference type="Gene3D" id="1.10.510.10">
    <property type="entry name" value="Transferase(Phosphotransferase) domain 1"/>
    <property type="match status" value="1"/>
</dbReference>
<dbReference type="GO" id="GO:0005634">
    <property type="term" value="C:nucleus"/>
    <property type="evidence" value="ECO:0007669"/>
    <property type="project" value="TreeGrafter"/>
</dbReference>
<accession>A0A485KK78</accession>
<feature type="domain" description="Protein kinase" evidence="1">
    <location>
        <begin position="1073"/>
        <end position="1365"/>
    </location>
</feature>
<sequence>MPELNPGPKLILPGRLRVIGMLPNGVLDPHKTNSFPAFIAPDLMSAEKYLKTQPMGSYLFVYAPSRSKSLWRKAPPSDFSLSIIVKYRSRMQMARLPIAWKRSKWFSHAKPAAFIDWNQGQVHVAYVDPAIFPVLKAFWTDFMLYVGEKIDEICQDPCLDENWKPSNSAGGYKVRVLSHAVHDGISVDVLHKKAVSVCFNFDHCSIDVHFGSRNMPMKTWRIRFPWNITFAAIKEAALQEGTPILPKTSLTSFHFPITLPQGSKLYYIQSAIENDEEHVEMDLLQALVERIDSYDATKELSLRDIIHTLLRCPLDSTTGPKLLTLRVETTTFLLALQSLDPKAPHFCSKATVERSSAYVVHLARQFDVGSVSAEKLAQLVHIAIENNRDLGYLLSLFLSLLDIPSFCVAYAKNNGASALWSRYARIIDEDRASPNEQAGCKYRKETLSLQKPIAKLEIVNPKLALEMRAKEAGERYCLHSVSFVHDEYARRKNTTPKPRRLPSPAYKELCPAILIPRLKTTFVKTPPEAPCSVCASTLKQHALLLMEGNEKLRDLTRAYEDQKDVASVASVHLQASELAYWERQPDSCWRRLFTFQWQMVFDDRIRRIHKHGVDDHMSILDLVYLQSLVERLQQQNLDGAAFLSILCQLLAFSPARLDERQPKEEFANNFISKFVETAFLEVAKVDAVEASSTLAHSWLELWRLLLLSIGRRTTQLEVLYEFVCFFPSFELVKSFGNRISESLKCDVGQSAIAHEDYLDWLRASVGVILSLSTNDARNALIDQTICPKWLRSLRVLECPDPLGGYENVYNKVIQAFTKLLPETFGQLNSPVVLSAMKEYVWVVCSSPRFNADKLYWHHFIRFLECYYLAENHESIMLHWDCLYMLSFQVQSDLLEFFVLYQLFPFTYASKKLAARMEAQLLDKWRRNADQLSPENSSPMPLLQLHKVPSMRLNLSPLLVETNINKDPMEELNHSCHPSFFVQFVLGLLDILISKIDDQSLNSHYCGRFGGPKCNGMGLDVLYWFQKLFDSEMGQNNVSEVSSKIGANNSKRLESKLRLFKLAVLSLSERVIFFRGFDPPRQGAFGTIYKCTSDMPLFRSHAECSRQSIALKIIEPQKFPHERSILHAVYYEVAILEQLRGNSAAIQIYDYGLSKQGFFIAMEYATMSLKGWRELHVSKLDVQTILAIFAKICLAVAQLHAASIAHFDIKCENVLVRNGNLSEFDVCMGDFGESFLNTAVENEVLSCSYSRGTEAIKSPEMLNFSHSAGYASDVWSLGCLLYELVTGSLMFEKEEWPTLFAHLTKSTAPVLTKQLDEKLQQSLMSFNATSDQCLLVSDLLTFILVRQVDQRPSLGDVQVKLTHFKLNTAPPVEAFFRPALTPSDSMHQQVRLLDVHKPDRYDKIKLSSRLYIGCRPDWAGEIRILVRHQKTPLEALCIVVTPPQSSSLEKQEEFYALQLLKQSKPICQMLWEVYMSKREALLDVPSQELLRALMPVIYVYHMAYFGTSCFELVKRNWKPLDASLIPSISVLASILCWEEKRCAVRNAAYQVLVSAERMRFGLEDQSIRAAPHLALFAHFAIRFLLSSP</sequence>
<dbReference type="SUPFAM" id="SSF56112">
    <property type="entry name" value="Protein kinase-like (PK-like)"/>
    <property type="match status" value="1"/>
</dbReference>
<dbReference type="InterPro" id="IPR000719">
    <property type="entry name" value="Prot_kinase_dom"/>
</dbReference>
<evidence type="ECO:0000259" key="1">
    <source>
        <dbReference type="PROSITE" id="PS50011"/>
    </source>
</evidence>
<name>A0A485KK78_9STRA</name>
<dbReference type="GO" id="GO:0005524">
    <property type="term" value="F:ATP binding"/>
    <property type="evidence" value="ECO:0007669"/>
    <property type="project" value="InterPro"/>
</dbReference>